<keyword evidence="3" id="KW-1185">Reference proteome</keyword>
<keyword evidence="1" id="KW-0472">Membrane</keyword>
<dbReference type="STRING" id="1278311.GCA_000428705_00982"/>
<gene>
    <name evidence="2" type="ORF">NCTC10138_00795</name>
</gene>
<accession>A0A449BDC0</accession>
<evidence type="ECO:0000313" key="2">
    <source>
        <dbReference type="EMBL" id="VEU80425.1"/>
    </source>
</evidence>
<evidence type="ECO:0000256" key="1">
    <source>
        <dbReference type="SAM" id="Phobius"/>
    </source>
</evidence>
<feature type="transmembrane region" description="Helical" evidence="1">
    <location>
        <begin position="6"/>
        <end position="30"/>
    </location>
</feature>
<reference evidence="2 3" key="1">
    <citation type="submission" date="2019-01" db="EMBL/GenBank/DDBJ databases">
        <authorList>
            <consortium name="Pathogen Informatics"/>
        </authorList>
    </citation>
    <scope>NUCLEOTIDE SEQUENCE [LARGE SCALE GENOMIC DNA]</scope>
    <source>
        <strain evidence="2 3">NCTC10138</strain>
    </source>
</reference>
<sequence length="92" mass="10759">MFKVGLFILQSSMLITIYVSLIVLFLLRIILVLKNKINTREALIIVFTPLSIGVYLFLPKNKKYRKLYDIILIIFAALAIIGLIFTIYQRYF</sequence>
<keyword evidence="1" id="KW-1133">Transmembrane helix</keyword>
<keyword evidence="1" id="KW-0812">Transmembrane</keyword>
<evidence type="ECO:0000313" key="3">
    <source>
        <dbReference type="Proteomes" id="UP000289841"/>
    </source>
</evidence>
<feature type="transmembrane region" description="Helical" evidence="1">
    <location>
        <begin position="70"/>
        <end position="88"/>
    </location>
</feature>
<dbReference type="EMBL" id="LR215048">
    <property type="protein sequence ID" value="VEU80425.1"/>
    <property type="molecule type" value="Genomic_DNA"/>
</dbReference>
<organism evidence="2 3">
    <name type="scientific">Haploplasma axanthum</name>
    <name type="common">Acholeplasma axanthum</name>
    <dbReference type="NCBI Taxonomy" id="29552"/>
    <lineage>
        <taxon>Bacteria</taxon>
        <taxon>Bacillati</taxon>
        <taxon>Mycoplasmatota</taxon>
        <taxon>Mollicutes</taxon>
        <taxon>Acholeplasmatales</taxon>
        <taxon>Acholeplasmataceae</taxon>
        <taxon>Haploplasma</taxon>
    </lineage>
</organism>
<protein>
    <submittedName>
        <fullName evidence="2">Uncharacterized protein</fullName>
    </submittedName>
</protein>
<dbReference type="AlphaFoldDB" id="A0A449BDC0"/>
<dbReference type="Proteomes" id="UP000289841">
    <property type="component" value="Chromosome"/>
</dbReference>
<name>A0A449BDC0_HAPAX</name>
<dbReference type="RefSeq" id="WP_026390527.1">
    <property type="nucleotide sequence ID" value="NZ_LR215048.1"/>
</dbReference>
<dbReference type="KEGG" id="aaxa:NCTC10138_00795"/>
<feature type="transmembrane region" description="Helical" evidence="1">
    <location>
        <begin position="42"/>
        <end position="58"/>
    </location>
</feature>
<proteinExistence type="predicted"/>